<organism evidence="1 2">
    <name type="scientific">Panagrolaimus sp. ES5</name>
    <dbReference type="NCBI Taxonomy" id="591445"/>
    <lineage>
        <taxon>Eukaryota</taxon>
        <taxon>Metazoa</taxon>
        <taxon>Ecdysozoa</taxon>
        <taxon>Nematoda</taxon>
        <taxon>Chromadorea</taxon>
        <taxon>Rhabditida</taxon>
        <taxon>Tylenchina</taxon>
        <taxon>Panagrolaimomorpha</taxon>
        <taxon>Panagrolaimoidea</taxon>
        <taxon>Panagrolaimidae</taxon>
        <taxon>Panagrolaimus</taxon>
    </lineage>
</organism>
<evidence type="ECO:0000313" key="2">
    <source>
        <dbReference type="WBParaSite" id="ES5_v2.g643.t1"/>
    </source>
</evidence>
<dbReference type="Proteomes" id="UP000887579">
    <property type="component" value="Unplaced"/>
</dbReference>
<proteinExistence type="predicted"/>
<accession>A0AC34GPS5</accession>
<evidence type="ECO:0000313" key="1">
    <source>
        <dbReference type="Proteomes" id="UP000887579"/>
    </source>
</evidence>
<reference evidence="2" key="1">
    <citation type="submission" date="2022-11" db="UniProtKB">
        <authorList>
            <consortium name="WormBaseParasite"/>
        </authorList>
    </citation>
    <scope>IDENTIFICATION</scope>
</reference>
<name>A0AC34GPS5_9BILA</name>
<sequence>MHDRGQYKDTFFIIEKGHLNSYKSWDDDQRKVLNEIKTPPSHILNCRTSEDCYSYGNDTGSTLSIHIAKYEAAVELFYSSDESSMKNVDTTKSRLKLKLLQKPPKEPETEYPRQQNDHVDRPEIMEFKASQRLLNPNTPVIKILNPSPTPSVQTRKRRHPDKIHANKRSENLPSPPPSTPPPPPPSNTSTITEKRYTAPSLPKQMTPQEVENFQFTEPSLQEWHKNFIEKNAQQSPPKETLEEEVIRLRKENINLQAENFNLKRENFTLKEDQKKMKNTYSSQLQREKKKKSENNSEQKNFEKYHPESQRKIINNIWRKLETKYGAENATNIVDTIHKRRVIQNNSSMTPLQTLQLMKRSGITISALREIRKMLNSFGVNNPFASVAAVNKERTKLHEKIKVIQKKVDMEGKNGEKIPTDVFTIESVLDECKDRLATLITSGNYEPFFYNGEEEVPFVISGDKAKDFTTLVMGIGCTKNPRNSPHNCSEIGYFKGNDSQSNLYAAFGDPGGIAEQVDAIKDIEIEIDGVLKKFKIRWFLLGDFKFLNAVAGLNSNSAAFPCWECEQKQETTYGELNLDVVASERTMGINKAVSQIREPLFKTIPYDQYIPPILHITLGPGAQLFEAICERARELDVAELEDKNIAEMLPSENARKSWQTIKQNIDYYKDQIDEFTFTKSLFEVEVGEVRHVCASRKCFVLESNIEIANIIDNNCYCNNCKEYFHKCCLYKEGCPHCCEKFPTLKQSQFVIDKERKDIEKKLKQTSKLLLEEEEKADSVISKFKLGRLAANVENVYEKYGGSRKAFFQEFTGKQLSKMGGNIHAIFHRLDKELQNDPQIQKIIRAIIQFFNIRKMLTTEILDDAEIYDIEESIKDFAEYMKENLPTFRVKQKGHVFFKHLPKFIKKFNIAGYFIDECIESYHVLKNKYLRRIGNRKGIKCAELLFKYNKEDTWLHDTLLLNL</sequence>
<dbReference type="WBParaSite" id="ES5_v2.g643.t1">
    <property type="protein sequence ID" value="ES5_v2.g643.t1"/>
    <property type="gene ID" value="ES5_v2.g643"/>
</dbReference>
<protein>
    <submittedName>
        <fullName evidence="2">Uncharacterized protein</fullName>
    </submittedName>
</protein>